<feature type="transmembrane region" description="Helical" evidence="2">
    <location>
        <begin position="47"/>
        <end position="69"/>
    </location>
</feature>
<keyword evidence="2" id="KW-0472">Membrane</keyword>
<protein>
    <submittedName>
        <fullName evidence="3">Uncharacterized protein</fullName>
    </submittedName>
</protein>
<organism evidence="3 4">
    <name type="scientific">Volvox africanus</name>
    <dbReference type="NCBI Taxonomy" id="51714"/>
    <lineage>
        <taxon>Eukaryota</taxon>
        <taxon>Viridiplantae</taxon>
        <taxon>Chlorophyta</taxon>
        <taxon>core chlorophytes</taxon>
        <taxon>Chlorophyceae</taxon>
        <taxon>CS clade</taxon>
        <taxon>Chlamydomonadales</taxon>
        <taxon>Volvocaceae</taxon>
        <taxon>Volvox</taxon>
    </lineage>
</organism>
<feature type="transmembrane region" description="Helical" evidence="2">
    <location>
        <begin position="1188"/>
        <end position="1209"/>
    </location>
</feature>
<keyword evidence="2" id="KW-0812">Transmembrane</keyword>
<evidence type="ECO:0000256" key="2">
    <source>
        <dbReference type="SAM" id="Phobius"/>
    </source>
</evidence>
<proteinExistence type="predicted"/>
<sequence length="1317" mass="140744">MAVRPCAMSLDGLRATLGCIQLSIQARAALNALPSGEGWAALLGKDWGFATALACHIFWFVSSMFGARFSGPFCCASRLAPKVGLLAQLLAQRAVPPTAGWLNESWDQRCKLCWKAMAEVCVYTCGEFASSMVLLVAAFEAVCTVAIWALVWFFGSMYPAPAAAVAHLLLRVSLSLCVHYCQRTAKFGRAHDLFSSWWRQPYQEQQAAKDDPVYDVLRAHTPVYGSILCCSNPIMLSHIAAASSKDLEPVRLERLSTYGVADVATADGRLAGTKTEAATVAGGTQAYDLARRLVSSAGASGGAGGSSYTSAARKVRVSVKIPDRSPEDLAPDWDTGVQINSQRRAVVLFTYIRRGCIQLVIDIFSPVLSMMPRGEVVTALDNVHAFRSETNAETPEACCSSGTASPTGSGGRVIGLTGVSSGSQLHTSVYSGEQAPKTGGDTRRTERSLLTGFPACGELADQAGMALPSVPRSASCDAHAQLLRAICSDSLFAGRTLTLQVGATASLVRVQSGAPDESSDTSSVVMGPGGQHTSDVREPPPHLPPNVRVSQRVVCTGSGLEALHFGQRRPARPREVVLACSWGAEADSLETHSLCTKVSTGMQPPSPNSEVQLTVRQQGRFLPVALVGASEGKSCRGQRRLLSTALAAGNVAIPAEEPSSKAAVVRATAETAKPLKDAMPPADGVAPCAPPARLLAFAPLSSDGLVEVELSCKGLHSATATSVLLVSSPAIAFELEQLQVAASGGPDLGAATRPSMVLDVIRDFGMFLDVVPALFGGDEGTGTADPVCSWSQPMIEWSLSPAGNADFSVPVPTRVVFFRPGSRCNAHRSSDRPQQRGPDLAGDKDDLDGGAEVDAKITGSDCSTAADGLEEYKQHRALALASVGCRLGLNLLRYFLSTGMAACATRVLDVLHHQLGVPAQLLAGPEWCHERMTLLHHAARSGSFRTLAAVVTWVEEHGMDPGWDVLGPSGPTPLHLLAVVPDNELATTLVQLRWPRARLTWHGCKAGDATPAQFASLAWGGDAALVPPFWWQRAANSAVVSWVVGGAWRCLVWLRRLMVPKRVSRACGDAVAPAQAFMRKPLELSYEAWLLRRVAFIDHLFLALYCAQFVTQAVKGGWTFVFEHTASIILLATRLGWLALHSPVWAVMYPRLMLLSRRWAAQPGKGPCKTSGTDVGSRRAWLLASREGTASLLELLRLVAMLLVAARVFPLPYSWIRLVQLRLDFIINPLIRPIAGQMRLLPSFIASIIALMAEATITAVVLWQPGMWAAWNFVLALARGALTHGLGLILTILLQMSARSRFLAELRGLSRGRHGIK</sequence>
<evidence type="ECO:0000313" key="3">
    <source>
        <dbReference type="EMBL" id="GLI69065.1"/>
    </source>
</evidence>
<evidence type="ECO:0000256" key="1">
    <source>
        <dbReference type="SAM" id="MobiDB-lite"/>
    </source>
</evidence>
<accession>A0ABQ5SHR5</accession>
<feature type="region of interest" description="Disordered" evidence="1">
    <location>
        <begin position="512"/>
        <end position="547"/>
    </location>
</feature>
<reference evidence="3 4" key="1">
    <citation type="journal article" date="2023" name="IScience">
        <title>Expanded male sex-determining region conserved during the evolution of homothallism in the green alga Volvox.</title>
        <authorList>
            <person name="Yamamoto K."/>
            <person name="Matsuzaki R."/>
            <person name="Mahakham W."/>
            <person name="Heman W."/>
            <person name="Sekimoto H."/>
            <person name="Kawachi M."/>
            <person name="Minakuchi Y."/>
            <person name="Toyoda A."/>
            <person name="Nozaki H."/>
        </authorList>
    </citation>
    <scope>NUCLEOTIDE SEQUENCE [LARGE SCALE GENOMIC DNA]</scope>
    <source>
        <strain evidence="3 4">NIES-4468</strain>
    </source>
</reference>
<feature type="transmembrane region" description="Helical" evidence="2">
    <location>
        <begin position="1269"/>
        <end position="1294"/>
    </location>
</feature>
<gene>
    <name evidence="3" type="ORF">VaNZ11_013608</name>
</gene>
<evidence type="ECO:0000313" key="4">
    <source>
        <dbReference type="Proteomes" id="UP001165090"/>
    </source>
</evidence>
<feature type="transmembrane region" description="Helical" evidence="2">
    <location>
        <begin position="1243"/>
        <end position="1263"/>
    </location>
</feature>
<feature type="transmembrane region" description="Helical" evidence="2">
    <location>
        <begin position="133"/>
        <end position="154"/>
    </location>
</feature>
<comment type="caution">
    <text evidence="3">The sequence shown here is derived from an EMBL/GenBank/DDBJ whole genome shotgun (WGS) entry which is preliminary data.</text>
</comment>
<name>A0ABQ5SHR5_9CHLO</name>
<keyword evidence="4" id="KW-1185">Reference proteome</keyword>
<keyword evidence="2" id="KW-1133">Transmembrane helix</keyword>
<dbReference type="EMBL" id="BSDZ01000080">
    <property type="protein sequence ID" value="GLI69065.1"/>
    <property type="molecule type" value="Genomic_DNA"/>
</dbReference>
<dbReference type="Proteomes" id="UP001165090">
    <property type="component" value="Unassembled WGS sequence"/>
</dbReference>
<feature type="region of interest" description="Disordered" evidence="1">
    <location>
        <begin position="823"/>
        <end position="848"/>
    </location>
</feature>